<feature type="region of interest" description="Disordered" evidence="8">
    <location>
        <begin position="2132"/>
        <end position="2164"/>
    </location>
</feature>
<keyword evidence="2" id="KW-0677">Repeat</keyword>
<feature type="domain" description="Chromo" evidence="9">
    <location>
        <begin position="310"/>
        <end position="373"/>
    </location>
</feature>
<dbReference type="InterPro" id="IPR000330">
    <property type="entry name" value="SNF2_N"/>
</dbReference>
<feature type="coiled-coil region" evidence="7">
    <location>
        <begin position="1360"/>
        <end position="1394"/>
    </location>
</feature>
<feature type="compositionally biased region" description="Polar residues" evidence="8">
    <location>
        <begin position="146"/>
        <end position="156"/>
    </location>
</feature>
<feature type="compositionally biased region" description="Polar residues" evidence="8">
    <location>
        <begin position="2140"/>
        <end position="2151"/>
    </location>
</feature>
<dbReference type="Gene3D" id="3.40.50.300">
    <property type="entry name" value="P-loop containing nucleotide triphosphate hydrolases"/>
    <property type="match status" value="1"/>
</dbReference>
<evidence type="ECO:0000256" key="1">
    <source>
        <dbReference type="ARBA" id="ARBA00022723"/>
    </source>
</evidence>
<evidence type="ECO:0000259" key="11">
    <source>
        <dbReference type="PROSITE" id="PS51194"/>
    </source>
</evidence>
<dbReference type="Gene3D" id="3.30.40.10">
    <property type="entry name" value="Zinc/RING finger domain, C3HC4 (zinc finger)"/>
    <property type="match status" value="1"/>
</dbReference>
<dbReference type="InterPro" id="IPR049730">
    <property type="entry name" value="SNF2/RAD54-like_C"/>
</dbReference>
<dbReference type="PANTHER" id="PTHR35116:SF2">
    <property type="entry name" value="ATP-DEPENDENT HELICASE FAMILY PROTEIN-RELATED"/>
    <property type="match status" value="1"/>
</dbReference>
<keyword evidence="13" id="KW-1185">Reference proteome</keyword>
<dbReference type="InterPro" id="IPR001650">
    <property type="entry name" value="Helicase_C-like"/>
</dbReference>
<dbReference type="InterPro" id="IPR038718">
    <property type="entry name" value="SNF2-like_sf"/>
</dbReference>
<evidence type="ECO:0000256" key="8">
    <source>
        <dbReference type="SAM" id="MobiDB-lite"/>
    </source>
</evidence>
<dbReference type="SUPFAM" id="SSF52540">
    <property type="entry name" value="P-loop containing nucleoside triphosphate hydrolases"/>
    <property type="match status" value="2"/>
</dbReference>
<sequence length="2164" mass="240694">MSNKDAKPNMPSPVRRSGRNRSNSSISPSNSESSGSMNSKQKPKKEKSVKQLTFEAKEVNENEEHDLGSSHLEPKRRDARWYRSLFRKPKNGCLTQSKKIDQSFKEIHLNCKEASKNGTLPSQVDSKLAGTVKNLVDPKVGLLVPSNGTNSETNEVPQRAQPDTCGNGTVQLPESRNSLLDEDLVRNDIGHDDVATGGSCSKRRRLDCDPMISSNPSTTEDAADTDPSMLQKEYPVNSPKEVIKHTCLICKKGGQLLFCGGKGCSGCYHSSCLEPPLVDASVGVWHCHFCVRKKIEFGVYSVSEGVESIWDAKEVLSSNFDGSTTTQKEYLVKYKGVAHVHNRWLPENQLLREAPSLLTNFNVKNQDQRLKLEWTLPHRLLQKRAIINSTQQDDHKNKDGVQGFNCCCEWLVKWRGLGYEDATWELDSALFLRSPEGQRLIRGYEERFQRAKRAASCSMVDNVSQSCFLNPDWCLWLHLNNHLQKVARGSSVSKLCQMPGGISSGVSNNNLDAVNKLREHWCKGQNAIVIDDHDSILKVVAFILSLQSYTCQPFLIISTPSSLQSWEDEFYQLDPPIDVVTYSGNKEIRDFIRRLEFRNGGGCMLFQVLITAAEIFIEDIDFLRGIEWEGIIVDDYHSAKVSSNVESFKVMNTHLRILLYRGQLKDRIEEYINILSLLNCQSDYEKDGLIPDSGNKIDQLKEQLSSHIAFKCKSDSVQFIEYWVPAQISHVQLEQYCATLHSNASILRSSAKTDVDALRDIIITARKCCIHPSIVDQTLKSRLIVGLDEADFIDVDIKASGKLQLLDSLLTELKAKNLRGLVLFKSIGGSGRVSSGDFLDDLLRLRFGPNSYERIDKGLLVSKQKDAMRKFNNKDDGRFVFLLDTCACRSSIRLSSVDTIIIFDSDWNPMNDIRSLQKITLDSHPEVIKIFRLYSSFTVEENALILSKQGSILDSNLLNISRITCQMMLMWGAASLFDDLKIFHHSETSVLSQKSSSGEQHLAETVHEFSSLLSQDVENDPRNCSILLKVWQNGSTYRAAFPLPGELKHRILEKETPHLFWTNLLEGKQFQWKYSCSSSQRSRKRVDLFDMSGSMATKRHKVSNNVVDQPSSKSESVKLSNGIKSDRVRFNDVESEETTRLREEQRSLHLLLKPEIRKLCEVLLLPDKVRVMVDNFLEYVMNNHLFTSEQVPVSRLQAFQISLIWTVAALLKHKGYQRDSLLLAKQRLNFVCRKEEVNYMYSVLRCLKGLFLHRMGNSKEPVSPESSRKVYSSKEVAQEVELFKKDVFQSISEIRRKCQEQLKKCKQMQQEEKKSLETALVNEKAEFEKKYKIELLVIRTCSPNDVMKTEKLKVLTTEFVKKIEELKREHETRLKALEDKHVAARKNIKLKEDAWAQDVEDWAKNELLYIDASKELGTGVEYAQLFDQENAHKGSEGMALVSDHLTDEKDHNSMIGAMTTDVQDEVHSSARSKLDGTVSSMSCENAVQTHGADKVLDNATTEASPLSNEGIGDGAMVGILNSDAPGPTTVTATDCLANVSAVSPPPSMERVPDGGLNEILDRCATPETSYDEGRVSISGREVSVQVETPSMANFSDCPVNAAAMNHFSSVDQTPDKRPINVADSSVSSFRSCQADGPDKVSLPNPCFVQVTDAVSLNVPDGDTPVMMSENSHEVADSHNDTRPSAGIMSVDKSSTVAAQLEGAQQSPSLEAPPAQDTAGEVHNSSERAEVVSDPVGVVPANQSNQVSCILQPSENVVEHQPTRNDDLPHREAETSAALPNQDVVQVNSNLELGSHSHTVVHSVLNLDHDSLGPVGVRTEVSNSTNLPTPPEINNHPIQTATHSASRMAPPLCADPLKNELERIRKIIEQLTKNHGEMRSRLKSDFEKELEALRRKYDIKFQLTEHEFQQTKNNLDSSYRTVLLNRILADAFRSKCMYRKVSDAYGVQQGVAQQSVQLARQQSGTFPSQVVAGLSSRGPLSANLHSPSALVSSPNSLSPSNAAYNTPRILSNPPARLPPLNCNSSPSGNFPVASEMRAPAPHLQPFRPSTPMLAANHPALLHGMPNQPTPINVPVIAPTLSRGPAQPTLPAYQSVGFSTLSLRATGLRADGHTQSTVCLPKVQPSMSEVVSLNPPRVGSSVGVTPNSTSQAASPELVCLSDDEDE</sequence>
<dbReference type="SMART" id="SM00249">
    <property type="entry name" value="PHD"/>
    <property type="match status" value="1"/>
</dbReference>
<dbReference type="PROSITE" id="PS50013">
    <property type="entry name" value="CHROMO_2"/>
    <property type="match status" value="2"/>
</dbReference>
<dbReference type="PROSITE" id="PS50016">
    <property type="entry name" value="ZF_PHD_2"/>
    <property type="match status" value="1"/>
</dbReference>
<feature type="compositionally biased region" description="Polar residues" evidence="8">
    <location>
        <begin position="1699"/>
        <end position="1708"/>
    </location>
</feature>
<dbReference type="Gene3D" id="2.40.50.40">
    <property type="match status" value="2"/>
</dbReference>
<dbReference type="SUPFAM" id="SSF54160">
    <property type="entry name" value="Chromo domain-like"/>
    <property type="match status" value="2"/>
</dbReference>
<accession>A0ABU6RHL0</accession>
<dbReference type="InterPro" id="IPR027417">
    <property type="entry name" value="P-loop_NTPase"/>
</dbReference>
<protein>
    <recommendedName>
        <fullName evidence="14">Helicase protein MOM1</fullName>
    </recommendedName>
</protein>
<dbReference type="PANTHER" id="PTHR35116">
    <property type="entry name" value="HELICASE PROTEIN MOM1"/>
    <property type="match status" value="1"/>
</dbReference>
<keyword evidence="7" id="KW-0175">Coiled coil</keyword>
<feature type="compositionally biased region" description="Low complexity" evidence="8">
    <location>
        <begin position="1985"/>
        <end position="2002"/>
    </location>
</feature>
<evidence type="ECO:0000256" key="7">
    <source>
        <dbReference type="SAM" id="Coils"/>
    </source>
</evidence>
<evidence type="ECO:0000259" key="10">
    <source>
        <dbReference type="PROSITE" id="PS50016"/>
    </source>
</evidence>
<dbReference type="InterPro" id="IPR056882">
    <property type="entry name" value="MOM1_dom"/>
</dbReference>
<dbReference type="InterPro" id="IPR019786">
    <property type="entry name" value="Zinc_finger_PHD-type_CS"/>
</dbReference>
<dbReference type="PROSITE" id="PS51194">
    <property type="entry name" value="HELICASE_CTER"/>
    <property type="match status" value="1"/>
</dbReference>
<feature type="region of interest" description="Disordered" evidence="8">
    <location>
        <begin position="1984"/>
        <end position="2005"/>
    </location>
</feature>
<feature type="compositionally biased region" description="Polar residues" evidence="8">
    <location>
        <begin position="164"/>
        <end position="173"/>
    </location>
</feature>
<dbReference type="InterPro" id="IPR013083">
    <property type="entry name" value="Znf_RING/FYVE/PHD"/>
</dbReference>
<dbReference type="Pfam" id="PF00271">
    <property type="entry name" value="Helicase_C"/>
    <property type="match status" value="1"/>
</dbReference>
<comment type="caution">
    <text evidence="12">The sequence shown here is derived from an EMBL/GenBank/DDBJ whole genome shotgun (WGS) entry which is preliminary data.</text>
</comment>
<evidence type="ECO:0000256" key="2">
    <source>
        <dbReference type="ARBA" id="ARBA00022737"/>
    </source>
</evidence>
<dbReference type="InterPro" id="IPR019787">
    <property type="entry name" value="Znf_PHD-finger"/>
</dbReference>
<name>A0ABU6RHL0_9FABA</name>
<feature type="compositionally biased region" description="Low complexity" evidence="8">
    <location>
        <begin position="12"/>
        <end position="40"/>
    </location>
</feature>
<feature type="domain" description="Helicase C-terminal" evidence="11">
    <location>
        <begin position="805"/>
        <end position="969"/>
    </location>
</feature>
<evidence type="ECO:0000256" key="3">
    <source>
        <dbReference type="ARBA" id="ARBA00022771"/>
    </source>
</evidence>
<dbReference type="InterPro" id="IPR016197">
    <property type="entry name" value="Chromo-like_dom_sf"/>
</dbReference>
<dbReference type="SMART" id="SM00298">
    <property type="entry name" value="CHROMO"/>
    <property type="match status" value="2"/>
</dbReference>
<feature type="region of interest" description="Disordered" evidence="8">
    <location>
        <begin position="1661"/>
        <end position="1686"/>
    </location>
</feature>
<evidence type="ECO:0000259" key="9">
    <source>
        <dbReference type="PROSITE" id="PS50013"/>
    </source>
</evidence>
<feature type="region of interest" description="Disordered" evidence="8">
    <location>
        <begin position="146"/>
        <end position="173"/>
    </location>
</feature>
<gene>
    <name evidence="12" type="ORF">PIB30_048414</name>
</gene>
<feature type="region of interest" description="Disordered" evidence="8">
    <location>
        <begin position="1699"/>
        <end position="1728"/>
    </location>
</feature>
<dbReference type="InterPro" id="IPR000953">
    <property type="entry name" value="Chromo/chromo_shadow_dom"/>
</dbReference>
<feature type="region of interest" description="Disordered" evidence="8">
    <location>
        <begin position="1"/>
        <end position="50"/>
    </location>
</feature>
<reference evidence="12 13" key="1">
    <citation type="journal article" date="2023" name="Plants (Basel)">
        <title>Bridging the Gap: Combining Genomics and Transcriptomics Approaches to Understand Stylosanthes scabra, an Orphan Legume from the Brazilian Caatinga.</title>
        <authorList>
            <person name="Ferreira-Neto J.R.C."/>
            <person name="da Silva M.D."/>
            <person name="Binneck E."/>
            <person name="de Melo N.F."/>
            <person name="da Silva R.H."/>
            <person name="de Melo A.L.T.M."/>
            <person name="Pandolfi V."/>
            <person name="Bustamante F.O."/>
            <person name="Brasileiro-Vidal A.C."/>
            <person name="Benko-Iseppon A.M."/>
        </authorList>
    </citation>
    <scope>NUCLEOTIDE SEQUENCE [LARGE SCALE GENOMIC DNA]</scope>
    <source>
        <tissue evidence="12">Leaves</tissue>
    </source>
</reference>
<proteinExistence type="predicted"/>
<dbReference type="Gene3D" id="3.40.50.10810">
    <property type="entry name" value="Tandem AAA-ATPase domain"/>
    <property type="match status" value="1"/>
</dbReference>
<dbReference type="Proteomes" id="UP001341840">
    <property type="component" value="Unassembled WGS sequence"/>
</dbReference>
<evidence type="ECO:0000256" key="4">
    <source>
        <dbReference type="ARBA" id="ARBA00022801"/>
    </source>
</evidence>
<evidence type="ECO:0000256" key="5">
    <source>
        <dbReference type="ARBA" id="ARBA00022833"/>
    </source>
</evidence>
<dbReference type="SUPFAM" id="SSF57903">
    <property type="entry name" value="FYVE/PHD zinc finger"/>
    <property type="match status" value="1"/>
</dbReference>
<dbReference type="Gene3D" id="6.10.250.1310">
    <property type="match status" value="1"/>
</dbReference>
<dbReference type="PROSITE" id="PS01359">
    <property type="entry name" value="ZF_PHD_1"/>
    <property type="match status" value="1"/>
</dbReference>
<feature type="domain" description="Chromo" evidence="9">
    <location>
        <begin position="381"/>
        <end position="456"/>
    </location>
</feature>
<dbReference type="InterPro" id="IPR001965">
    <property type="entry name" value="Znf_PHD"/>
</dbReference>
<dbReference type="Pfam" id="PF25029">
    <property type="entry name" value="MOM1"/>
    <property type="match status" value="1"/>
</dbReference>
<evidence type="ECO:0000256" key="6">
    <source>
        <dbReference type="PROSITE-ProRule" id="PRU00146"/>
    </source>
</evidence>
<dbReference type="InterPro" id="IPR011011">
    <property type="entry name" value="Znf_FYVE_PHD"/>
</dbReference>
<feature type="compositionally biased region" description="Basic and acidic residues" evidence="8">
    <location>
        <begin position="1670"/>
        <end position="1681"/>
    </location>
</feature>
<dbReference type="InterPro" id="IPR039322">
    <property type="entry name" value="MOM1"/>
</dbReference>
<evidence type="ECO:0000313" key="12">
    <source>
        <dbReference type="EMBL" id="MED6123359.1"/>
    </source>
</evidence>
<evidence type="ECO:0000313" key="13">
    <source>
        <dbReference type="Proteomes" id="UP001341840"/>
    </source>
</evidence>
<keyword evidence="5" id="KW-0862">Zinc</keyword>
<keyword evidence="4" id="KW-0378">Hydrolase</keyword>
<keyword evidence="1" id="KW-0479">Metal-binding</keyword>
<evidence type="ECO:0008006" key="14">
    <source>
        <dbReference type="Google" id="ProtNLM"/>
    </source>
</evidence>
<dbReference type="Pfam" id="PF00176">
    <property type="entry name" value="SNF2-rel_dom"/>
    <property type="match status" value="1"/>
</dbReference>
<dbReference type="CDD" id="cd18793">
    <property type="entry name" value="SF2_C_SNF"/>
    <property type="match status" value="1"/>
</dbReference>
<feature type="coiled-coil region" evidence="7">
    <location>
        <begin position="1291"/>
        <end position="1326"/>
    </location>
</feature>
<feature type="coiled-coil region" evidence="7">
    <location>
        <begin position="1853"/>
        <end position="1880"/>
    </location>
</feature>
<feature type="domain" description="PHD-type" evidence="10">
    <location>
        <begin position="244"/>
        <end position="293"/>
    </location>
</feature>
<keyword evidence="3 6" id="KW-0863">Zinc-finger</keyword>
<dbReference type="EMBL" id="JASCZI010030525">
    <property type="protein sequence ID" value="MED6123359.1"/>
    <property type="molecule type" value="Genomic_DNA"/>
</dbReference>
<organism evidence="12 13">
    <name type="scientific">Stylosanthes scabra</name>
    <dbReference type="NCBI Taxonomy" id="79078"/>
    <lineage>
        <taxon>Eukaryota</taxon>
        <taxon>Viridiplantae</taxon>
        <taxon>Streptophyta</taxon>
        <taxon>Embryophyta</taxon>
        <taxon>Tracheophyta</taxon>
        <taxon>Spermatophyta</taxon>
        <taxon>Magnoliopsida</taxon>
        <taxon>eudicotyledons</taxon>
        <taxon>Gunneridae</taxon>
        <taxon>Pentapetalae</taxon>
        <taxon>rosids</taxon>
        <taxon>fabids</taxon>
        <taxon>Fabales</taxon>
        <taxon>Fabaceae</taxon>
        <taxon>Papilionoideae</taxon>
        <taxon>50 kb inversion clade</taxon>
        <taxon>dalbergioids sensu lato</taxon>
        <taxon>Dalbergieae</taxon>
        <taxon>Pterocarpus clade</taxon>
        <taxon>Stylosanthes</taxon>
    </lineage>
</organism>